<dbReference type="SUPFAM" id="SSF46785">
    <property type="entry name" value="Winged helix' DNA-binding domain"/>
    <property type="match status" value="1"/>
</dbReference>
<dbReference type="Gene3D" id="1.10.10.10">
    <property type="entry name" value="Winged helix-like DNA-binding domain superfamily/Winged helix DNA-binding domain"/>
    <property type="match status" value="1"/>
</dbReference>
<evidence type="ECO:0000313" key="2">
    <source>
        <dbReference type="EMBL" id="MBB6038090.1"/>
    </source>
</evidence>
<organism evidence="2 3">
    <name type="scientific">Phytomonospora endophytica</name>
    <dbReference type="NCBI Taxonomy" id="714109"/>
    <lineage>
        <taxon>Bacteria</taxon>
        <taxon>Bacillati</taxon>
        <taxon>Actinomycetota</taxon>
        <taxon>Actinomycetes</taxon>
        <taxon>Micromonosporales</taxon>
        <taxon>Micromonosporaceae</taxon>
        <taxon>Phytomonospora</taxon>
    </lineage>
</organism>
<evidence type="ECO:0000259" key="1">
    <source>
        <dbReference type="Pfam" id="PF03551"/>
    </source>
</evidence>
<dbReference type="RefSeq" id="WP_184790898.1">
    <property type="nucleotide sequence ID" value="NZ_BONT01000048.1"/>
</dbReference>
<evidence type="ECO:0000313" key="3">
    <source>
        <dbReference type="Proteomes" id="UP000548476"/>
    </source>
</evidence>
<dbReference type="PANTHER" id="PTHR43252:SF2">
    <property type="entry name" value="TRANSCRIPTION REGULATOR, PADR-LIKE FAMILY"/>
    <property type="match status" value="1"/>
</dbReference>
<reference evidence="2 3" key="1">
    <citation type="submission" date="2020-08" db="EMBL/GenBank/DDBJ databases">
        <title>Genomic Encyclopedia of Type Strains, Phase IV (KMG-IV): sequencing the most valuable type-strain genomes for metagenomic binning, comparative biology and taxonomic classification.</title>
        <authorList>
            <person name="Goeker M."/>
        </authorList>
    </citation>
    <scope>NUCLEOTIDE SEQUENCE [LARGE SCALE GENOMIC DNA]</scope>
    <source>
        <strain evidence="2 3">YIM 65646</strain>
    </source>
</reference>
<dbReference type="AlphaFoldDB" id="A0A841G1Q3"/>
<dbReference type="InterPro" id="IPR005149">
    <property type="entry name" value="Tscrpt_reg_PadR_N"/>
</dbReference>
<dbReference type="InterPro" id="IPR036390">
    <property type="entry name" value="WH_DNA-bd_sf"/>
</dbReference>
<dbReference type="Pfam" id="PF03551">
    <property type="entry name" value="PadR"/>
    <property type="match status" value="1"/>
</dbReference>
<dbReference type="InterPro" id="IPR036388">
    <property type="entry name" value="WH-like_DNA-bd_sf"/>
</dbReference>
<accession>A0A841G1Q3</accession>
<keyword evidence="2" id="KW-0238">DNA-binding</keyword>
<gene>
    <name evidence="2" type="ORF">HNR73_005970</name>
</gene>
<comment type="caution">
    <text evidence="2">The sequence shown here is derived from an EMBL/GenBank/DDBJ whole genome shotgun (WGS) entry which is preliminary data.</text>
</comment>
<proteinExistence type="predicted"/>
<protein>
    <submittedName>
        <fullName evidence="2">DNA-binding PadR family transcriptional regulator</fullName>
    </submittedName>
</protein>
<dbReference type="Proteomes" id="UP000548476">
    <property type="component" value="Unassembled WGS sequence"/>
</dbReference>
<dbReference type="EMBL" id="JACHGT010000015">
    <property type="protein sequence ID" value="MBB6038090.1"/>
    <property type="molecule type" value="Genomic_DNA"/>
</dbReference>
<keyword evidence="3" id="KW-1185">Reference proteome</keyword>
<dbReference type="PANTHER" id="PTHR43252">
    <property type="entry name" value="TRANSCRIPTIONAL REGULATOR YQJI"/>
    <property type="match status" value="1"/>
</dbReference>
<dbReference type="GO" id="GO:0003677">
    <property type="term" value="F:DNA binding"/>
    <property type="evidence" value="ECO:0007669"/>
    <property type="project" value="UniProtKB-KW"/>
</dbReference>
<feature type="domain" description="Transcription regulator PadR N-terminal" evidence="1">
    <location>
        <begin position="7"/>
        <end position="78"/>
    </location>
</feature>
<sequence length="171" mass="19114">MSLRIALLGLLVESGAASGYGLTKHFELSAGNVWHAKHSQIYPELRKMEADGAIETVEEGARGKRTYDVTEAGRVELRRWLVEHEPERTIRNEASLRMFLLPLLGPEESVPLLRAEAAMYTTRAKRLDEICSHIGNDVSMYQARMGYHNMRAMEAWATETADAIEQKAAGA</sequence>
<name>A0A841G1Q3_9ACTN</name>